<comment type="caution">
    <text evidence="4">The sequence shown here is derived from an EMBL/GenBank/DDBJ whole genome shotgun (WGS) entry which is preliminary data.</text>
</comment>
<feature type="compositionally biased region" description="Basic and acidic residues" evidence="2">
    <location>
        <begin position="272"/>
        <end position="292"/>
    </location>
</feature>
<dbReference type="SMART" id="SM00355">
    <property type="entry name" value="ZnF_C2H2"/>
    <property type="match status" value="2"/>
</dbReference>
<feature type="region of interest" description="Disordered" evidence="2">
    <location>
        <begin position="237"/>
        <end position="292"/>
    </location>
</feature>
<name>A0A9P4I6A7_9PEZI</name>
<dbReference type="InterPro" id="IPR013087">
    <property type="entry name" value="Znf_C2H2_type"/>
</dbReference>
<evidence type="ECO:0000259" key="3">
    <source>
        <dbReference type="PROSITE" id="PS50157"/>
    </source>
</evidence>
<protein>
    <recommendedName>
        <fullName evidence="3">C2H2-type domain-containing protein</fullName>
    </recommendedName>
</protein>
<accession>A0A9P4I6A7</accession>
<feature type="compositionally biased region" description="Basic and acidic residues" evidence="2">
    <location>
        <begin position="253"/>
        <end position="263"/>
    </location>
</feature>
<dbReference type="PROSITE" id="PS50157">
    <property type="entry name" value="ZINC_FINGER_C2H2_2"/>
    <property type="match status" value="1"/>
</dbReference>
<proteinExistence type="predicted"/>
<dbReference type="EMBL" id="ML978137">
    <property type="protein sequence ID" value="KAF2093728.1"/>
    <property type="molecule type" value="Genomic_DNA"/>
</dbReference>
<evidence type="ECO:0000256" key="2">
    <source>
        <dbReference type="SAM" id="MobiDB-lite"/>
    </source>
</evidence>
<feature type="compositionally biased region" description="Basic and acidic residues" evidence="2">
    <location>
        <begin position="188"/>
        <end position="200"/>
    </location>
</feature>
<dbReference type="AlphaFoldDB" id="A0A9P4I6A7"/>
<evidence type="ECO:0000256" key="1">
    <source>
        <dbReference type="PROSITE-ProRule" id="PRU00042"/>
    </source>
</evidence>
<keyword evidence="1" id="KW-0863">Zinc-finger</keyword>
<evidence type="ECO:0000313" key="4">
    <source>
        <dbReference type="EMBL" id="KAF2093728.1"/>
    </source>
</evidence>
<reference evidence="4" key="1">
    <citation type="journal article" date="2020" name="Stud. Mycol.">
        <title>101 Dothideomycetes genomes: a test case for predicting lifestyles and emergence of pathogens.</title>
        <authorList>
            <person name="Haridas S."/>
            <person name="Albert R."/>
            <person name="Binder M."/>
            <person name="Bloem J."/>
            <person name="Labutti K."/>
            <person name="Salamov A."/>
            <person name="Andreopoulos B."/>
            <person name="Baker S."/>
            <person name="Barry K."/>
            <person name="Bills G."/>
            <person name="Bluhm B."/>
            <person name="Cannon C."/>
            <person name="Castanera R."/>
            <person name="Culley D."/>
            <person name="Daum C."/>
            <person name="Ezra D."/>
            <person name="Gonzalez J."/>
            <person name="Henrissat B."/>
            <person name="Kuo A."/>
            <person name="Liang C."/>
            <person name="Lipzen A."/>
            <person name="Lutzoni F."/>
            <person name="Magnuson J."/>
            <person name="Mondo S."/>
            <person name="Nolan M."/>
            <person name="Ohm R."/>
            <person name="Pangilinan J."/>
            <person name="Park H.-J."/>
            <person name="Ramirez L."/>
            <person name="Alfaro M."/>
            <person name="Sun H."/>
            <person name="Tritt A."/>
            <person name="Yoshinaga Y."/>
            <person name="Zwiers L.-H."/>
            <person name="Turgeon B."/>
            <person name="Goodwin S."/>
            <person name="Spatafora J."/>
            <person name="Crous P."/>
            <person name="Grigoriev I."/>
        </authorList>
    </citation>
    <scope>NUCLEOTIDE SEQUENCE</scope>
    <source>
        <strain evidence="4">CBS 133067</strain>
    </source>
</reference>
<keyword evidence="5" id="KW-1185">Reference proteome</keyword>
<dbReference type="GO" id="GO:0008270">
    <property type="term" value="F:zinc ion binding"/>
    <property type="evidence" value="ECO:0007669"/>
    <property type="project" value="UniProtKB-KW"/>
</dbReference>
<keyword evidence="1" id="KW-0479">Metal-binding</keyword>
<feature type="region of interest" description="Disordered" evidence="2">
    <location>
        <begin position="169"/>
        <end position="200"/>
    </location>
</feature>
<dbReference type="Proteomes" id="UP000799772">
    <property type="component" value="Unassembled WGS sequence"/>
</dbReference>
<dbReference type="OrthoDB" id="2687452at2759"/>
<organism evidence="4 5">
    <name type="scientific">Rhizodiscina lignyota</name>
    <dbReference type="NCBI Taxonomy" id="1504668"/>
    <lineage>
        <taxon>Eukaryota</taxon>
        <taxon>Fungi</taxon>
        <taxon>Dikarya</taxon>
        <taxon>Ascomycota</taxon>
        <taxon>Pezizomycotina</taxon>
        <taxon>Dothideomycetes</taxon>
        <taxon>Pleosporomycetidae</taxon>
        <taxon>Aulographales</taxon>
        <taxon>Rhizodiscinaceae</taxon>
        <taxon>Rhizodiscina</taxon>
    </lineage>
</organism>
<sequence length="292" mass="32738">MSNSNWEGYVDPNELIDSLHFTTSGDYSTASTPNAAFVFPNHSAYATNAYNNPGYTSVAGGFASNSSYQDSNTYATIPQYGQPQQALGGSQHAANLSTYLKQQIEAYYTACKEIVEDHEDEIDHKTIDSLETWTQVEPHYTEGTDEYNQAAAGYLNWYKQLNSTLYERFNSNDGNDEGATEAQGADSAARKEAGKGSKEKKIFPCPYPDCDSAPSRKADLQRHIEAVHEKNANLYCTDPACNRSNKPGGKGFSRRDHLHEHYRSVHNMTNEYPKKQTGKKEKHEKPEKKRKH</sequence>
<feature type="domain" description="C2H2-type" evidence="3">
    <location>
        <begin position="203"/>
        <end position="233"/>
    </location>
</feature>
<gene>
    <name evidence="4" type="ORF">NA57DRAFT_81229</name>
</gene>
<keyword evidence="1" id="KW-0862">Zinc</keyword>
<evidence type="ECO:0000313" key="5">
    <source>
        <dbReference type="Proteomes" id="UP000799772"/>
    </source>
</evidence>
<dbReference type="Gene3D" id="3.30.160.60">
    <property type="entry name" value="Classic Zinc Finger"/>
    <property type="match status" value="1"/>
</dbReference>